<dbReference type="Proteomes" id="UP000713596">
    <property type="component" value="Unassembled WGS sequence"/>
</dbReference>
<protein>
    <submittedName>
        <fullName evidence="7">ATP synthase subunit I</fullName>
    </submittedName>
</protein>
<name>A0A948WRX2_9FIRM</name>
<accession>A0A948WRX2</accession>
<dbReference type="InterPro" id="IPR005598">
    <property type="entry name" value="ATP_synth_I"/>
</dbReference>
<evidence type="ECO:0000256" key="6">
    <source>
        <dbReference type="SAM" id="Phobius"/>
    </source>
</evidence>
<sequence length="138" mass="15011">MKVEPAVKQETLRIGGGTLLGVIVMLGVFALLGKFSMAVLISGVLGGIVAVLNFFLLGLTVQKAANSQEDQARKWMQFSYNTRMFLMVVWLMVAIAVPALNWVAGLIPLLMPRLTIGVMQITGKYPKDTTSSSQQEKP</sequence>
<comment type="subcellular location">
    <subcellularLocation>
        <location evidence="1">Cell membrane</location>
        <topology evidence="1">Multi-pass membrane protein</topology>
    </subcellularLocation>
</comment>
<evidence type="ECO:0000256" key="3">
    <source>
        <dbReference type="ARBA" id="ARBA00022692"/>
    </source>
</evidence>
<evidence type="ECO:0000313" key="8">
    <source>
        <dbReference type="Proteomes" id="UP000713596"/>
    </source>
</evidence>
<keyword evidence="2" id="KW-1003">Cell membrane</keyword>
<feature type="transmembrane region" description="Helical" evidence="6">
    <location>
        <begin position="82"/>
        <end position="104"/>
    </location>
</feature>
<dbReference type="Pfam" id="PF03899">
    <property type="entry name" value="ATP-synt_I"/>
    <property type="match status" value="1"/>
</dbReference>
<feature type="transmembrane region" description="Helical" evidence="6">
    <location>
        <begin position="12"/>
        <end position="32"/>
    </location>
</feature>
<organism evidence="7 8">
    <name type="scientific">Candidatus Allofournierella pullistercoris</name>
    <dbReference type="NCBI Taxonomy" id="2838597"/>
    <lineage>
        <taxon>Bacteria</taxon>
        <taxon>Bacillati</taxon>
        <taxon>Bacillota</taxon>
        <taxon>Clostridia</taxon>
        <taxon>Eubacteriales</taxon>
        <taxon>Oscillospiraceae</taxon>
        <taxon>Allofournierella</taxon>
    </lineage>
</organism>
<evidence type="ECO:0000256" key="2">
    <source>
        <dbReference type="ARBA" id="ARBA00022475"/>
    </source>
</evidence>
<dbReference type="GO" id="GO:0005886">
    <property type="term" value="C:plasma membrane"/>
    <property type="evidence" value="ECO:0007669"/>
    <property type="project" value="UniProtKB-SubCell"/>
</dbReference>
<keyword evidence="4 6" id="KW-1133">Transmembrane helix</keyword>
<evidence type="ECO:0000256" key="1">
    <source>
        <dbReference type="ARBA" id="ARBA00004651"/>
    </source>
</evidence>
<evidence type="ECO:0000256" key="4">
    <source>
        <dbReference type="ARBA" id="ARBA00022989"/>
    </source>
</evidence>
<dbReference type="EMBL" id="JAHLFP010000069">
    <property type="protein sequence ID" value="MBU3806754.1"/>
    <property type="molecule type" value="Genomic_DNA"/>
</dbReference>
<keyword evidence="3 6" id="KW-0812">Transmembrane</keyword>
<evidence type="ECO:0000313" key="7">
    <source>
        <dbReference type="EMBL" id="MBU3806754.1"/>
    </source>
</evidence>
<feature type="transmembrane region" description="Helical" evidence="6">
    <location>
        <begin position="38"/>
        <end position="61"/>
    </location>
</feature>
<comment type="caution">
    <text evidence="7">The sequence shown here is derived from an EMBL/GenBank/DDBJ whole genome shotgun (WGS) entry which is preliminary data.</text>
</comment>
<reference evidence="7" key="1">
    <citation type="journal article" date="2021" name="PeerJ">
        <title>Extensive microbial diversity within the chicken gut microbiome revealed by metagenomics and culture.</title>
        <authorList>
            <person name="Gilroy R."/>
            <person name="Ravi A."/>
            <person name="Getino M."/>
            <person name="Pursley I."/>
            <person name="Horton D.L."/>
            <person name="Alikhan N.F."/>
            <person name="Baker D."/>
            <person name="Gharbi K."/>
            <person name="Hall N."/>
            <person name="Watson M."/>
            <person name="Adriaenssens E.M."/>
            <person name="Foster-Nyarko E."/>
            <person name="Jarju S."/>
            <person name="Secka A."/>
            <person name="Antonio M."/>
            <person name="Oren A."/>
            <person name="Chaudhuri R.R."/>
            <person name="La Ragione R."/>
            <person name="Hildebrand F."/>
            <person name="Pallen M.J."/>
        </authorList>
    </citation>
    <scope>NUCLEOTIDE SEQUENCE</scope>
    <source>
        <strain evidence="7">B5_2728</strain>
    </source>
</reference>
<gene>
    <name evidence="7" type="ORF">H9882_07705</name>
</gene>
<proteinExistence type="predicted"/>
<dbReference type="AlphaFoldDB" id="A0A948WRX2"/>
<keyword evidence="5 6" id="KW-0472">Membrane</keyword>
<evidence type="ECO:0000256" key="5">
    <source>
        <dbReference type="ARBA" id="ARBA00023136"/>
    </source>
</evidence>
<reference evidence="7" key="2">
    <citation type="submission" date="2021-04" db="EMBL/GenBank/DDBJ databases">
        <authorList>
            <person name="Gilroy R."/>
        </authorList>
    </citation>
    <scope>NUCLEOTIDE SEQUENCE</scope>
    <source>
        <strain evidence="7">B5_2728</strain>
    </source>
</reference>